<keyword evidence="3" id="KW-1185">Reference proteome</keyword>
<reference evidence="2 3" key="1">
    <citation type="journal article" date="2018" name="ACS Chem. Biol.">
        <title>Ketoreductase domain dysfunction expands chemodiversity: malyngamide biosynthesis in the cyanobacterium Okeania hirsuta.</title>
        <authorList>
            <person name="Moss N.A."/>
            <person name="Leao T."/>
            <person name="Rankin M."/>
            <person name="McCullough T.M."/>
            <person name="Qu P."/>
            <person name="Korobeynikov A."/>
            <person name="Smith J.L."/>
            <person name="Gerwick L."/>
            <person name="Gerwick W.H."/>
        </authorList>
    </citation>
    <scope>NUCLEOTIDE SEQUENCE [LARGE SCALE GENOMIC DNA]</scope>
    <source>
        <strain evidence="2 3">PAB10Feb10-1</strain>
    </source>
</reference>
<dbReference type="AlphaFoldDB" id="A0A3N6PC77"/>
<feature type="chain" id="PRO_5018278413" evidence="1">
    <location>
        <begin position="28"/>
        <end position="310"/>
    </location>
</feature>
<dbReference type="EMBL" id="RCBY01000264">
    <property type="protein sequence ID" value="RQH27396.1"/>
    <property type="molecule type" value="Genomic_DNA"/>
</dbReference>
<dbReference type="Proteomes" id="UP000269154">
    <property type="component" value="Unassembled WGS sequence"/>
</dbReference>
<evidence type="ECO:0000313" key="2">
    <source>
        <dbReference type="EMBL" id="RQH27396.1"/>
    </source>
</evidence>
<organism evidence="2 3">
    <name type="scientific">Okeania hirsuta</name>
    <dbReference type="NCBI Taxonomy" id="1458930"/>
    <lineage>
        <taxon>Bacteria</taxon>
        <taxon>Bacillati</taxon>
        <taxon>Cyanobacteriota</taxon>
        <taxon>Cyanophyceae</taxon>
        <taxon>Oscillatoriophycideae</taxon>
        <taxon>Oscillatoriales</taxon>
        <taxon>Microcoleaceae</taxon>
        <taxon>Okeania</taxon>
    </lineage>
</organism>
<name>A0A3N6PC77_9CYAN</name>
<dbReference type="Pfam" id="PF12974">
    <property type="entry name" value="Phosphonate-bd"/>
    <property type="match status" value="1"/>
</dbReference>
<feature type="signal peptide" evidence="1">
    <location>
        <begin position="1"/>
        <end position="27"/>
    </location>
</feature>
<evidence type="ECO:0000256" key="1">
    <source>
        <dbReference type="SAM" id="SignalP"/>
    </source>
</evidence>
<protein>
    <submittedName>
        <fullName evidence="2">Phosphate/phosphite/phosphonate ABC transporter substrate-binding protein</fullName>
    </submittedName>
</protein>
<comment type="caution">
    <text evidence="2">The sequence shown here is derived from an EMBL/GenBank/DDBJ whole genome shotgun (WGS) entry which is preliminary data.</text>
</comment>
<dbReference type="PANTHER" id="PTHR35841:SF1">
    <property type="entry name" value="PHOSPHONATES-BINDING PERIPLASMIC PROTEIN"/>
    <property type="match status" value="1"/>
</dbReference>
<dbReference type="PANTHER" id="PTHR35841">
    <property type="entry name" value="PHOSPHONATES-BINDING PERIPLASMIC PROTEIN"/>
    <property type="match status" value="1"/>
</dbReference>
<dbReference type="OrthoDB" id="9776786at2"/>
<evidence type="ECO:0000313" key="3">
    <source>
        <dbReference type="Proteomes" id="UP000269154"/>
    </source>
</evidence>
<accession>A0A3N6PC77</accession>
<dbReference type="SUPFAM" id="SSF53850">
    <property type="entry name" value="Periplasmic binding protein-like II"/>
    <property type="match status" value="1"/>
</dbReference>
<sequence>MLRKLFVKLSLFGMVMALIGSSLKSSALNPKLLASTPDPSTIVIADISNNPSKKIKRYQPLADYLAERLGQFGVKVGDVEIASDLQEMANYLNSGEVDIYFDSPYPAMIVSDRSNAKPILRRWKGGVPDYYTVIFTMKDRGIQSLEDLKSKIVGFDEVSSTSGYMLPTSLLIENDLNPQQKKSASSTVSADEVGFVFTDDDENTIQWVISGKVAAGAVDIGTFMEIPEANRQAMIVLAKSEKVARHVVLVRPDMKPEMLEAIKAILIKMDQTAEGREILEKFEKTAKFDDFPPESSIERMRELYELVQNR</sequence>
<dbReference type="Gene3D" id="3.40.190.10">
    <property type="entry name" value="Periplasmic binding protein-like II"/>
    <property type="match status" value="2"/>
</dbReference>
<gene>
    <name evidence="2" type="ORF">D5R40_27990</name>
</gene>
<proteinExistence type="predicted"/>
<keyword evidence="1" id="KW-0732">Signal</keyword>